<keyword evidence="2" id="KW-0812">Transmembrane</keyword>
<sequence>MNSRAKNRSTAAKRNSQRPDTPQDPQAATAKNEATFANFKDQIELMKVLALGTGMCTAAYVLAASELAVLTRIVGAMTCMTLGVWTGVCGVVVYFRNRLNLSGLSVGQRVWRVAQYLVVMCATLFAFSTAIELAKLKVSGVRAPAATSEAP</sequence>
<evidence type="ECO:0000313" key="3">
    <source>
        <dbReference type="EMBL" id="BCX43973.1"/>
    </source>
</evidence>
<feature type="region of interest" description="Disordered" evidence="1">
    <location>
        <begin position="1"/>
        <end position="29"/>
    </location>
</feature>
<keyword evidence="2" id="KW-0472">Membrane</keyword>
<feature type="compositionally biased region" description="Polar residues" evidence="1">
    <location>
        <begin position="1"/>
        <end position="26"/>
    </location>
</feature>
<reference evidence="3 4" key="1">
    <citation type="submission" date="2021-05" db="EMBL/GenBank/DDBJ databases">
        <title>Complete Genome Sequence of Stenotrophomonas pavanii strain Y.</title>
        <authorList>
            <person name="Dohra H."/>
            <person name="Mohad Din A.R.J."/>
            <person name="Suzuki K."/>
            <person name="Fatma A."/>
            <person name="Honjyo M."/>
            <person name="Nishimura T."/>
            <person name="Moriuch R."/>
            <person name="Masuda K."/>
            <person name="Minoura A."/>
            <person name="Tashiro Y."/>
            <person name="Futamata H."/>
        </authorList>
    </citation>
    <scope>NUCLEOTIDE SEQUENCE [LARGE SCALE GENOMIC DNA]</scope>
    <source>
        <strain evidence="4">Y</strain>
    </source>
</reference>
<accession>A0ABM7R1N7</accession>
<organism evidence="3 4">
    <name type="scientific">Stenotrophomonas pavanii</name>
    <dbReference type="NCBI Taxonomy" id="487698"/>
    <lineage>
        <taxon>Bacteria</taxon>
        <taxon>Pseudomonadati</taxon>
        <taxon>Pseudomonadota</taxon>
        <taxon>Gammaproteobacteria</taxon>
        <taxon>Lysobacterales</taxon>
        <taxon>Lysobacteraceae</taxon>
        <taxon>Stenotrophomonas</taxon>
    </lineage>
</organism>
<keyword evidence="2" id="KW-1133">Transmembrane helix</keyword>
<evidence type="ECO:0000256" key="2">
    <source>
        <dbReference type="SAM" id="Phobius"/>
    </source>
</evidence>
<dbReference type="Proteomes" id="UP000825066">
    <property type="component" value="Chromosome"/>
</dbReference>
<feature type="transmembrane region" description="Helical" evidence="2">
    <location>
        <begin position="116"/>
        <end position="134"/>
    </location>
</feature>
<feature type="transmembrane region" description="Helical" evidence="2">
    <location>
        <begin position="48"/>
        <end position="67"/>
    </location>
</feature>
<gene>
    <name evidence="3" type="ORF">STNY_R21720</name>
</gene>
<evidence type="ECO:0000256" key="1">
    <source>
        <dbReference type="SAM" id="MobiDB-lite"/>
    </source>
</evidence>
<keyword evidence="4" id="KW-1185">Reference proteome</keyword>
<evidence type="ECO:0000313" key="4">
    <source>
        <dbReference type="Proteomes" id="UP000825066"/>
    </source>
</evidence>
<protein>
    <recommendedName>
        <fullName evidence="5">Transmembrane protein</fullName>
    </recommendedName>
</protein>
<proteinExistence type="predicted"/>
<name>A0ABM7R1N7_9GAMM</name>
<feature type="transmembrane region" description="Helical" evidence="2">
    <location>
        <begin position="73"/>
        <end position="95"/>
    </location>
</feature>
<evidence type="ECO:0008006" key="5">
    <source>
        <dbReference type="Google" id="ProtNLM"/>
    </source>
</evidence>
<dbReference type="EMBL" id="AP024684">
    <property type="protein sequence ID" value="BCX43973.1"/>
    <property type="molecule type" value="Genomic_DNA"/>
</dbReference>
<dbReference type="RefSeq" id="WP_130768059.1">
    <property type="nucleotide sequence ID" value="NZ_AP024684.1"/>
</dbReference>